<name>A0A3S9W8L8_9MICO</name>
<dbReference type="Gene3D" id="1.20.120.530">
    <property type="entry name" value="GntR ligand-binding domain-like"/>
    <property type="match status" value="1"/>
</dbReference>
<dbReference type="PANTHER" id="PTHR43537:SF49">
    <property type="entry name" value="TRANSCRIPTIONAL REGULATORY PROTEIN"/>
    <property type="match status" value="1"/>
</dbReference>
<dbReference type="InterPro" id="IPR008920">
    <property type="entry name" value="TF_FadR/GntR_C"/>
</dbReference>
<dbReference type="AlphaFoldDB" id="A0A3S9W8L8"/>
<proteinExistence type="predicted"/>
<dbReference type="Pfam" id="PF07729">
    <property type="entry name" value="FCD"/>
    <property type="match status" value="1"/>
</dbReference>
<evidence type="ECO:0000256" key="3">
    <source>
        <dbReference type="ARBA" id="ARBA00023163"/>
    </source>
</evidence>
<accession>A0A3S9W8L8</accession>
<dbReference type="Pfam" id="PF00392">
    <property type="entry name" value="GntR"/>
    <property type="match status" value="1"/>
</dbReference>
<dbReference type="InterPro" id="IPR036390">
    <property type="entry name" value="WH_DNA-bd_sf"/>
</dbReference>
<dbReference type="PROSITE" id="PS50949">
    <property type="entry name" value="HTH_GNTR"/>
    <property type="match status" value="1"/>
</dbReference>
<protein>
    <submittedName>
        <fullName evidence="5">HTH-type transcriptional repressor RspR</fullName>
    </submittedName>
</protein>
<organism evidence="5 6">
    <name type="scientific">Microbacterium lemovicicum</name>
    <dbReference type="NCBI Taxonomy" id="1072463"/>
    <lineage>
        <taxon>Bacteria</taxon>
        <taxon>Bacillati</taxon>
        <taxon>Actinomycetota</taxon>
        <taxon>Actinomycetes</taxon>
        <taxon>Micrococcales</taxon>
        <taxon>Microbacteriaceae</taxon>
        <taxon>Microbacterium</taxon>
    </lineage>
</organism>
<sequence length="232" mass="24811">MPVPSAVRTQPRELLRDNVYTSLRDAIVDGTLSPGERLRDTEIEAWLGVSRTPIREALLRLERAGLVVSQPGRSTIVSPVDPASTVSAQQIAASMHELAARLAVPRLGGEALAQIETAALAFERAVVEGDGDRALTHDDEFHDVLVRASGNAMIAEVLELATPLLRRAERTRFTSFAARDSVAQHAAILDAIRGGDADRAAALSRENWLSLDLVAEPVSDTDAHPGEDTGTG</sequence>
<evidence type="ECO:0000313" key="5">
    <source>
        <dbReference type="EMBL" id="AZS36377.1"/>
    </source>
</evidence>
<dbReference type="PANTHER" id="PTHR43537">
    <property type="entry name" value="TRANSCRIPTIONAL REGULATOR, GNTR FAMILY"/>
    <property type="match status" value="1"/>
</dbReference>
<dbReference type="OrthoDB" id="8680240at2"/>
<evidence type="ECO:0000313" key="6">
    <source>
        <dbReference type="Proteomes" id="UP000276888"/>
    </source>
</evidence>
<dbReference type="InterPro" id="IPR000524">
    <property type="entry name" value="Tscrpt_reg_HTH_GntR"/>
</dbReference>
<keyword evidence="3" id="KW-0804">Transcription</keyword>
<dbReference type="SUPFAM" id="SSF46785">
    <property type="entry name" value="Winged helix' DNA-binding domain"/>
    <property type="match status" value="1"/>
</dbReference>
<keyword evidence="2" id="KW-0238">DNA-binding</keyword>
<dbReference type="InterPro" id="IPR011711">
    <property type="entry name" value="GntR_C"/>
</dbReference>
<dbReference type="GO" id="GO:0003677">
    <property type="term" value="F:DNA binding"/>
    <property type="evidence" value="ECO:0007669"/>
    <property type="project" value="UniProtKB-KW"/>
</dbReference>
<dbReference type="KEGG" id="mlv:CVS47_00978"/>
<dbReference type="SMART" id="SM00895">
    <property type="entry name" value="FCD"/>
    <property type="match status" value="1"/>
</dbReference>
<dbReference type="EMBL" id="CP031423">
    <property type="protein sequence ID" value="AZS36377.1"/>
    <property type="molecule type" value="Genomic_DNA"/>
</dbReference>
<keyword evidence="6" id="KW-1185">Reference proteome</keyword>
<evidence type="ECO:0000256" key="2">
    <source>
        <dbReference type="ARBA" id="ARBA00023125"/>
    </source>
</evidence>
<dbReference type="Proteomes" id="UP000276888">
    <property type="component" value="Chromosome"/>
</dbReference>
<dbReference type="InterPro" id="IPR036388">
    <property type="entry name" value="WH-like_DNA-bd_sf"/>
</dbReference>
<evidence type="ECO:0000259" key="4">
    <source>
        <dbReference type="PROSITE" id="PS50949"/>
    </source>
</evidence>
<dbReference type="Gene3D" id="1.10.10.10">
    <property type="entry name" value="Winged helix-like DNA-binding domain superfamily/Winged helix DNA-binding domain"/>
    <property type="match status" value="1"/>
</dbReference>
<dbReference type="SMART" id="SM00345">
    <property type="entry name" value="HTH_GNTR"/>
    <property type="match status" value="1"/>
</dbReference>
<evidence type="ECO:0000256" key="1">
    <source>
        <dbReference type="ARBA" id="ARBA00023015"/>
    </source>
</evidence>
<feature type="domain" description="HTH gntR-type" evidence="4">
    <location>
        <begin position="13"/>
        <end position="80"/>
    </location>
</feature>
<dbReference type="RefSeq" id="WP_127095078.1">
    <property type="nucleotide sequence ID" value="NZ_CP031423.1"/>
</dbReference>
<dbReference type="GO" id="GO:0003700">
    <property type="term" value="F:DNA-binding transcription factor activity"/>
    <property type="evidence" value="ECO:0007669"/>
    <property type="project" value="InterPro"/>
</dbReference>
<keyword evidence="1" id="KW-0805">Transcription regulation</keyword>
<gene>
    <name evidence="5" type="primary">rspR_1</name>
    <name evidence="5" type="ORF">CVS47_00978</name>
</gene>
<dbReference type="SUPFAM" id="SSF48008">
    <property type="entry name" value="GntR ligand-binding domain-like"/>
    <property type="match status" value="1"/>
</dbReference>
<reference evidence="5 6" key="1">
    <citation type="submission" date="2018-08" db="EMBL/GenBank/DDBJ databases">
        <title>Microbacterium lemovicicum sp. nov., a bacterium isolated from a natural uranium-rich soil.</title>
        <authorList>
            <person name="ORTET P."/>
        </authorList>
    </citation>
    <scope>NUCLEOTIDE SEQUENCE [LARGE SCALE GENOMIC DNA]</scope>
    <source>
        <strain evidence="5 6">Viu22</strain>
    </source>
</reference>
<dbReference type="CDD" id="cd07377">
    <property type="entry name" value="WHTH_GntR"/>
    <property type="match status" value="1"/>
</dbReference>